<dbReference type="EnsemblMetazoa" id="XM_029491347.1">
    <property type="protein sequence ID" value="XP_029347207.1"/>
    <property type="gene ID" value="LOC100163964"/>
</dbReference>
<dbReference type="GO" id="GO:0006629">
    <property type="term" value="P:lipid metabolic process"/>
    <property type="evidence" value="ECO:0007669"/>
    <property type="project" value="InterPro"/>
</dbReference>
<dbReference type="PANTHER" id="PTHR16740">
    <property type="entry name" value="CYTOCHROME B5-RELATED PROTEIN-RELATED"/>
    <property type="match status" value="1"/>
</dbReference>
<protein>
    <recommendedName>
        <fullName evidence="2">Cytochrome b5 heme-binding domain-containing protein</fullName>
    </recommendedName>
</protein>
<feature type="transmembrane region" description="Helical" evidence="1">
    <location>
        <begin position="273"/>
        <end position="292"/>
    </location>
</feature>
<feature type="domain" description="Cytochrome b5 heme-binding" evidence="2">
    <location>
        <begin position="28"/>
        <end position="99"/>
    </location>
</feature>
<evidence type="ECO:0000256" key="1">
    <source>
        <dbReference type="SAM" id="Phobius"/>
    </source>
</evidence>
<feature type="transmembrane region" description="Helical" evidence="1">
    <location>
        <begin position="162"/>
        <end position="181"/>
    </location>
</feature>
<dbReference type="OrthoDB" id="260519at2759"/>
<dbReference type="GeneID" id="100163964"/>
<dbReference type="InterPro" id="IPR053100">
    <property type="entry name" value="Cytochrome_b5-related"/>
</dbReference>
<feature type="transmembrane region" description="Helical" evidence="1">
    <location>
        <begin position="298"/>
        <end position="317"/>
    </location>
</feature>
<dbReference type="SUPFAM" id="SSF55856">
    <property type="entry name" value="Cytochrome b5-like heme/steroid binding domain"/>
    <property type="match status" value="1"/>
</dbReference>
<keyword evidence="1" id="KW-0812">Transmembrane</keyword>
<dbReference type="InterPro" id="IPR036400">
    <property type="entry name" value="Cyt_B5-like_heme/steroid_sf"/>
</dbReference>
<evidence type="ECO:0000259" key="2">
    <source>
        <dbReference type="PROSITE" id="PS50255"/>
    </source>
</evidence>
<sequence length="430" mass="49730">MAPRNSSWPKWNNLSSTDRDIRSADSWIEARQKEDGADGLWRVYDGLYDLKQWIHKHPGGPQWLEITKGTDITELFETYHFNQKAAKEVMGKFYVCRAKTPRNSPFTFNPDGFYSVLKSRVKKKLSEINRREVSIKSILVIDTWFFTTLILCAAVAQTQSTVLALFAGISLGLGTVASHNFTHLKDNWRMYYMQLSLFSVREWRISHVVSHHVYTNTVQDLEMTLLHPFIHWFPTDDKPPLVRYTPYLTLIAYPLIAPGQFVIRTFKRMNDKADLLMFVIPVILMICGRMPISLVLNMWLIIVLSSSSVFLFLGFSVSHHLPNNFHDGDHINGKDIDWGIHQMDTSEERNEITDNIFVSLVTFSDHTLHHLFPSLDHSLIPLLQDTYLDTCEEFGLDRTSKPFSSVVRGQFKQLVRLTPNDPKRKHCLKS</sequence>
<reference evidence="4" key="1">
    <citation type="submission" date="2010-06" db="EMBL/GenBank/DDBJ databases">
        <authorList>
            <person name="Jiang H."/>
            <person name="Abraham K."/>
            <person name="Ali S."/>
            <person name="Alsbrooks S.L."/>
            <person name="Anim B.N."/>
            <person name="Anosike U.S."/>
            <person name="Attaway T."/>
            <person name="Bandaranaike D.P."/>
            <person name="Battles P.K."/>
            <person name="Bell S.N."/>
            <person name="Bell A.V."/>
            <person name="Beltran B."/>
            <person name="Bickham C."/>
            <person name="Bustamante Y."/>
            <person name="Caleb T."/>
            <person name="Canada A."/>
            <person name="Cardenas V."/>
            <person name="Carter K."/>
            <person name="Chacko J."/>
            <person name="Chandrabose M.N."/>
            <person name="Chavez D."/>
            <person name="Chavez A."/>
            <person name="Chen L."/>
            <person name="Chu H.-S."/>
            <person name="Claassen K.J."/>
            <person name="Cockrell R."/>
            <person name="Collins M."/>
            <person name="Cooper J.A."/>
            <person name="Cree A."/>
            <person name="Curry S.M."/>
            <person name="Da Y."/>
            <person name="Dao M.D."/>
            <person name="Das B."/>
            <person name="Davila M.-L."/>
            <person name="Davy-Carroll L."/>
            <person name="Denson S."/>
            <person name="Dinh H."/>
            <person name="Ebong V.E."/>
            <person name="Edwards J.R."/>
            <person name="Egan A."/>
            <person name="El-Daye J."/>
            <person name="Escobedo L."/>
            <person name="Fernandez S."/>
            <person name="Fernando P.R."/>
            <person name="Flagg N."/>
            <person name="Forbes L.D."/>
            <person name="Fowler R.G."/>
            <person name="Fu Q."/>
            <person name="Gabisi R.A."/>
            <person name="Ganer J."/>
            <person name="Garbino Pronczuk A."/>
            <person name="Garcia R.M."/>
            <person name="Garner T."/>
            <person name="Garrett T.E."/>
            <person name="Gonzalez D.A."/>
            <person name="Hamid H."/>
            <person name="Hawkins E.S."/>
            <person name="Hirani K."/>
            <person name="Hogues M.E."/>
            <person name="Hollins B."/>
            <person name="Hsiao C.-H."/>
            <person name="Jabil R."/>
            <person name="James M.L."/>
            <person name="Jhangiani S.N."/>
            <person name="Johnson B."/>
            <person name="Johnson Q."/>
            <person name="Joshi V."/>
            <person name="Kalu J.B."/>
            <person name="Kam C."/>
            <person name="Kashfia A."/>
            <person name="Keebler J."/>
            <person name="Kisamo H."/>
            <person name="Kovar C.L."/>
            <person name="Lago L.A."/>
            <person name="Lai C.-Y."/>
            <person name="Laidlaw J."/>
            <person name="Lara F."/>
            <person name="Le T.-K."/>
            <person name="Lee S.L."/>
            <person name="Legall F.H."/>
            <person name="Lemon S.J."/>
            <person name="Lewis L.R."/>
            <person name="Li B."/>
            <person name="Liu Y."/>
            <person name="Liu Y.-S."/>
            <person name="Lopez J."/>
            <person name="Lozado R.J."/>
            <person name="Lu J."/>
            <person name="Madu R.C."/>
            <person name="Maheshwari M."/>
            <person name="Maheshwari R."/>
            <person name="Malloy K."/>
            <person name="Martinez E."/>
            <person name="Mathew T."/>
            <person name="Mercado I.C."/>
            <person name="Mercado C."/>
            <person name="Meyer B."/>
            <person name="Montgomery K."/>
            <person name="Morgan M.B."/>
            <person name="Munidasa M."/>
            <person name="Nazareth L.V."/>
            <person name="Nelson J."/>
            <person name="Ng B.M."/>
            <person name="Nguyen N.B."/>
            <person name="Nguyen P.Q."/>
            <person name="Nguyen T."/>
            <person name="Obregon M."/>
            <person name="Okwuonu G.O."/>
            <person name="Onwere C.G."/>
            <person name="Orozco G."/>
            <person name="Parra A."/>
            <person name="Patel S."/>
            <person name="Patil S."/>
            <person name="Perez A."/>
            <person name="Perez Y."/>
            <person name="Pham C."/>
            <person name="Primus E.L."/>
            <person name="Pu L.-L."/>
            <person name="Puazo M."/>
            <person name="Qin X."/>
            <person name="Quiroz J.B."/>
            <person name="Reese J."/>
            <person name="Richards S."/>
            <person name="Rives C.M."/>
            <person name="Robberts R."/>
            <person name="Ruiz S.J."/>
            <person name="Ruiz M.J."/>
            <person name="Santibanez J."/>
            <person name="Schneider B.W."/>
            <person name="Sisson I."/>
            <person name="Smith M."/>
            <person name="Sodergren E."/>
            <person name="Song X.-Z."/>
            <person name="Song B.B."/>
            <person name="Summersgill H."/>
            <person name="Thelus R."/>
            <person name="Thornton R.D."/>
            <person name="Trejos Z.Y."/>
            <person name="Usmani K."/>
            <person name="Vattathil S."/>
            <person name="Villasana D."/>
            <person name="Walker D.L."/>
            <person name="Wang S."/>
            <person name="Wang K."/>
            <person name="White C.S."/>
            <person name="Williams A.C."/>
            <person name="Williamson J."/>
            <person name="Wilson K."/>
            <person name="Woghiren I.O."/>
            <person name="Woodworth J.R."/>
            <person name="Worley K.C."/>
            <person name="Wright R.A."/>
            <person name="Wu W."/>
            <person name="Young L."/>
            <person name="Zhang L."/>
            <person name="Zhang J."/>
            <person name="Zhu Y."/>
            <person name="Muzny D.M."/>
            <person name="Weinstock G."/>
            <person name="Gibbs R.A."/>
        </authorList>
    </citation>
    <scope>NUCLEOTIDE SEQUENCE [LARGE SCALE GENOMIC DNA]</scope>
    <source>
        <strain evidence="4">LSR1</strain>
    </source>
</reference>
<dbReference type="KEGG" id="api:100163964"/>
<proteinExistence type="predicted"/>
<evidence type="ECO:0000313" key="3">
    <source>
        <dbReference type="EnsemblMetazoa" id="XP_029347207.1"/>
    </source>
</evidence>
<organism evidence="3 4">
    <name type="scientific">Acyrthosiphon pisum</name>
    <name type="common">Pea aphid</name>
    <dbReference type="NCBI Taxonomy" id="7029"/>
    <lineage>
        <taxon>Eukaryota</taxon>
        <taxon>Metazoa</taxon>
        <taxon>Ecdysozoa</taxon>
        <taxon>Arthropoda</taxon>
        <taxon>Hexapoda</taxon>
        <taxon>Insecta</taxon>
        <taxon>Pterygota</taxon>
        <taxon>Neoptera</taxon>
        <taxon>Paraneoptera</taxon>
        <taxon>Hemiptera</taxon>
        <taxon>Sternorrhyncha</taxon>
        <taxon>Aphidomorpha</taxon>
        <taxon>Aphidoidea</taxon>
        <taxon>Aphididae</taxon>
        <taxon>Macrosiphini</taxon>
        <taxon>Acyrthosiphon</taxon>
    </lineage>
</organism>
<dbReference type="PANTHER" id="PTHR16740:SF1">
    <property type="entry name" value="CYTOCHROME B5-RELATED PROTEIN-RELATED"/>
    <property type="match status" value="1"/>
</dbReference>
<dbReference type="Proteomes" id="UP000007819">
    <property type="component" value="Chromosome A3"/>
</dbReference>
<name>A0A8R2JVF5_ACYPI</name>
<feature type="transmembrane region" description="Helical" evidence="1">
    <location>
        <begin position="133"/>
        <end position="156"/>
    </location>
</feature>
<dbReference type="AlphaFoldDB" id="A0A8R2JVF5"/>
<keyword evidence="4" id="KW-1185">Reference proteome</keyword>
<keyword evidence="1" id="KW-0472">Membrane</keyword>
<accession>A0A8R2JVF5</accession>
<dbReference type="Gene3D" id="3.10.120.10">
    <property type="entry name" value="Cytochrome b5-like heme/steroid binding domain"/>
    <property type="match status" value="1"/>
</dbReference>
<reference evidence="3" key="2">
    <citation type="submission" date="2022-06" db="UniProtKB">
        <authorList>
            <consortium name="EnsemblMetazoa"/>
        </authorList>
    </citation>
    <scope>IDENTIFICATION</scope>
</reference>
<dbReference type="Pfam" id="PF00487">
    <property type="entry name" value="FA_desaturase"/>
    <property type="match status" value="1"/>
</dbReference>
<dbReference type="Pfam" id="PF00173">
    <property type="entry name" value="Cyt-b5"/>
    <property type="match status" value="1"/>
</dbReference>
<dbReference type="InterPro" id="IPR001199">
    <property type="entry name" value="Cyt_B5-like_heme/steroid-bd"/>
</dbReference>
<keyword evidence="1" id="KW-1133">Transmembrane helix</keyword>
<dbReference type="InterPro" id="IPR005804">
    <property type="entry name" value="FA_desaturase_dom"/>
</dbReference>
<dbReference type="RefSeq" id="XP_029347207.1">
    <property type="nucleotide sequence ID" value="XM_029491347.1"/>
</dbReference>
<dbReference type="PROSITE" id="PS50255">
    <property type="entry name" value="CYTOCHROME_B5_2"/>
    <property type="match status" value="1"/>
</dbReference>
<evidence type="ECO:0000313" key="4">
    <source>
        <dbReference type="Proteomes" id="UP000007819"/>
    </source>
</evidence>